<comment type="caution">
    <text evidence="2">The sequence shown here is derived from an EMBL/GenBank/DDBJ whole genome shotgun (WGS) entry which is preliminary data.</text>
</comment>
<feature type="transmembrane region" description="Helical" evidence="1">
    <location>
        <begin position="62"/>
        <end position="81"/>
    </location>
</feature>
<dbReference type="Proteomes" id="UP000072189">
    <property type="component" value="Unassembled WGS sequence"/>
</dbReference>
<organism evidence="2 3">
    <name type="scientific">Microbacterium testaceum</name>
    <name type="common">Aureobacterium testaceum</name>
    <name type="synonym">Brevibacterium testaceum</name>
    <dbReference type="NCBI Taxonomy" id="2033"/>
    <lineage>
        <taxon>Bacteria</taxon>
        <taxon>Bacillati</taxon>
        <taxon>Actinomycetota</taxon>
        <taxon>Actinomycetes</taxon>
        <taxon>Micrococcales</taxon>
        <taxon>Microbacteriaceae</taxon>
        <taxon>Microbacterium</taxon>
    </lineage>
</organism>
<dbReference type="RefSeq" id="WP_153004767.1">
    <property type="nucleotide sequence ID" value="NZ_LDRV01000093.1"/>
</dbReference>
<dbReference type="AlphaFoldDB" id="A0A147F4L4"/>
<evidence type="ECO:0000313" key="2">
    <source>
        <dbReference type="EMBL" id="KTS09018.1"/>
    </source>
</evidence>
<name>A0A147F4L4_MICTE</name>
<gene>
    <name evidence="2" type="ORF">RSA3_14025</name>
</gene>
<feature type="transmembrane region" description="Helical" evidence="1">
    <location>
        <begin position="291"/>
        <end position="318"/>
    </location>
</feature>
<feature type="transmembrane region" description="Helical" evidence="1">
    <location>
        <begin position="194"/>
        <end position="216"/>
    </location>
</feature>
<feature type="transmembrane region" description="Helical" evidence="1">
    <location>
        <begin position="243"/>
        <end position="262"/>
    </location>
</feature>
<dbReference type="EMBL" id="LDRV01000093">
    <property type="protein sequence ID" value="KTS09018.1"/>
    <property type="molecule type" value="Genomic_DNA"/>
</dbReference>
<feature type="transmembrane region" description="Helical" evidence="1">
    <location>
        <begin position="93"/>
        <end position="114"/>
    </location>
</feature>
<feature type="transmembrane region" description="Helical" evidence="1">
    <location>
        <begin position="20"/>
        <end position="42"/>
    </location>
</feature>
<feature type="transmembrane region" description="Helical" evidence="1">
    <location>
        <begin position="142"/>
        <end position="161"/>
    </location>
</feature>
<protein>
    <submittedName>
        <fullName evidence="2">Uncharacterized protein</fullName>
    </submittedName>
</protein>
<keyword evidence="1" id="KW-1133">Transmembrane helix</keyword>
<accession>A0A147F4L4</accession>
<reference evidence="2 3" key="1">
    <citation type="journal article" date="2016" name="Front. Microbiol.">
        <title>Genomic Resource of Rice Seed Associated Bacteria.</title>
        <authorList>
            <person name="Midha S."/>
            <person name="Bansal K."/>
            <person name="Sharma S."/>
            <person name="Kumar N."/>
            <person name="Patil P.P."/>
            <person name="Chaudhry V."/>
            <person name="Patil P.B."/>
        </authorList>
    </citation>
    <scope>NUCLEOTIDE SEQUENCE [LARGE SCALE GENOMIC DNA]</scope>
    <source>
        <strain evidence="2 3">RSA3</strain>
    </source>
</reference>
<sequence>MSPENVWNVWNRILRASPWEIVWGLLSSPVVCAALGIALALVVVRVRRGSSTGRSVLRGERVAVGAIALVVGVVWVVDIALRGYVLDMSATVSWWRFAVAPIAAAAGMVVWGALLRTKAPRRTVDATSAARRTWTTFGSRRGIRILLALMVVTSCLVVVFGQMSTALDPGVAAHVALDVPNVEAPPIVTVFPGWAYGIPLLAGVVALAAAVVFALHRNAVRPFSDRVRLDLERSGRSDAARDVVRLALGVVLIALGGLLHMARSGAVTTMIVMTDSGAETRHDVSLPHADLILAGGFVAPFLQIAGCMLLALLVVRAIGLVRARPRRSASPVEVPA</sequence>
<evidence type="ECO:0000313" key="3">
    <source>
        <dbReference type="Proteomes" id="UP000072189"/>
    </source>
</evidence>
<proteinExistence type="predicted"/>
<dbReference type="PATRIC" id="fig|2033.7.peg.3640"/>
<keyword evidence="1" id="KW-0472">Membrane</keyword>
<evidence type="ECO:0000256" key="1">
    <source>
        <dbReference type="SAM" id="Phobius"/>
    </source>
</evidence>
<keyword evidence="1" id="KW-0812">Transmembrane</keyword>